<evidence type="ECO:0000256" key="1">
    <source>
        <dbReference type="SAM" id="Phobius"/>
    </source>
</evidence>
<dbReference type="PANTHER" id="PTHR36978:SF4">
    <property type="entry name" value="P-LOOP CONTAINING NUCLEOSIDE TRIPHOSPHATE HYDROLASE PROTEIN"/>
    <property type="match status" value="1"/>
</dbReference>
<keyword evidence="1" id="KW-0472">Membrane</keyword>
<dbReference type="InterPro" id="IPR040632">
    <property type="entry name" value="Sulfotransfer_4"/>
</dbReference>
<dbReference type="PANTHER" id="PTHR36978">
    <property type="entry name" value="P-LOOP CONTAINING NUCLEOTIDE TRIPHOSPHATE HYDROLASE"/>
    <property type="match status" value="1"/>
</dbReference>
<keyword evidence="1" id="KW-1133">Transmembrane helix</keyword>
<dbReference type="InterPro" id="IPR027417">
    <property type="entry name" value="P-loop_NTPase"/>
</dbReference>
<dbReference type="STRING" id="1314790.A0A1Y1Y2B3"/>
<name>A0A1Y1Y2B3_9FUNG</name>
<sequence length="259" mass="30680">MTGLEIIGAGFGRTGTTSLRVALECLGYHTYHMEEVNQLNHEKYWVAAERGELESWEQIFDGYRATLDWPSTKYYKELLAKYPNAKVILSTRDPESWYTSAYQTIYFPHRKTSLRLLEWFLPGYRRHQEMLRLILWKGTFQDRFADKDYAMSVFKEHNEEVKRVVPSEQLLVFNPKEGWEPLCQFLGKPIPPTPFPHVNDSQAFQRLMNKRVQTRNRILAYMGAFPVVVFALYRWYSLGRFPLLPIFQKLLVRLKLTQE</sequence>
<dbReference type="AlphaFoldDB" id="A0A1Y1Y2B3"/>
<dbReference type="EMBL" id="MCFE01000291">
    <property type="protein sequence ID" value="ORX92130.1"/>
    <property type="molecule type" value="Genomic_DNA"/>
</dbReference>
<evidence type="ECO:0008006" key="4">
    <source>
        <dbReference type="Google" id="ProtNLM"/>
    </source>
</evidence>
<keyword evidence="3" id="KW-1185">Reference proteome</keyword>
<proteinExistence type="predicted"/>
<comment type="caution">
    <text evidence="2">The sequence shown here is derived from an EMBL/GenBank/DDBJ whole genome shotgun (WGS) entry which is preliminary data.</text>
</comment>
<protein>
    <recommendedName>
        <fullName evidence="4">Sulfotransferase family protein</fullName>
    </recommendedName>
</protein>
<dbReference type="SUPFAM" id="SSF52540">
    <property type="entry name" value="P-loop containing nucleoside triphosphate hydrolases"/>
    <property type="match status" value="1"/>
</dbReference>
<dbReference type="Gene3D" id="3.40.50.300">
    <property type="entry name" value="P-loop containing nucleotide triphosphate hydrolases"/>
    <property type="match status" value="1"/>
</dbReference>
<evidence type="ECO:0000313" key="2">
    <source>
        <dbReference type="EMBL" id="ORX92130.1"/>
    </source>
</evidence>
<accession>A0A1Y1Y2B3</accession>
<keyword evidence="1" id="KW-0812">Transmembrane</keyword>
<organism evidence="2 3">
    <name type="scientific">Basidiobolus meristosporus CBS 931.73</name>
    <dbReference type="NCBI Taxonomy" id="1314790"/>
    <lineage>
        <taxon>Eukaryota</taxon>
        <taxon>Fungi</taxon>
        <taxon>Fungi incertae sedis</taxon>
        <taxon>Zoopagomycota</taxon>
        <taxon>Entomophthoromycotina</taxon>
        <taxon>Basidiobolomycetes</taxon>
        <taxon>Basidiobolales</taxon>
        <taxon>Basidiobolaceae</taxon>
        <taxon>Basidiobolus</taxon>
    </lineage>
</organism>
<feature type="transmembrane region" description="Helical" evidence="1">
    <location>
        <begin position="218"/>
        <end position="236"/>
    </location>
</feature>
<dbReference type="Pfam" id="PF17784">
    <property type="entry name" value="Sulfotransfer_4"/>
    <property type="match status" value="1"/>
</dbReference>
<dbReference type="Proteomes" id="UP000193498">
    <property type="component" value="Unassembled WGS sequence"/>
</dbReference>
<dbReference type="InParanoid" id="A0A1Y1Y2B3"/>
<evidence type="ECO:0000313" key="3">
    <source>
        <dbReference type="Proteomes" id="UP000193498"/>
    </source>
</evidence>
<dbReference type="OrthoDB" id="408152at2759"/>
<reference evidence="2 3" key="1">
    <citation type="submission" date="2016-07" db="EMBL/GenBank/DDBJ databases">
        <title>Pervasive Adenine N6-methylation of Active Genes in Fungi.</title>
        <authorList>
            <consortium name="DOE Joint Genome Institute"/>
            <person name="Mondo S.J."/>
            <person name="Dannebaum R.O."/>
            <person name="Kuo R.C."/>
            <person name="Labutti K."/>
            <person name="Haridas S."/>
            <person name="Kuo A."/>
            <person name="Salamov A."/>
            <person name="Ahrendt S.R."/>
            <person name="Lipzen A."/>
            <person name="Sullivan W."/>
            <person name="Andreopoulos W.B."/>
            <person name="Clum A."/>
            <person name="Lindquist E."/>
            <person name="Daum C."/>
            <person name="Ramamoorthy G.K."/>
            <person name="Gryganskyi A."/>
            <person name="Culley D."/>
            <person name="Magnuson J.K."/>
            <person name="James T.Y."/>
            <person name="O'Malley M.A."/>
            <person name="Stajich J.E."/>
            <person name="Spatafora J.W."/>
            <person name="Visel A."/>
            <person name="Grigoriev I.V."/>
        </authorList>
    </citation>
    <scope>NUCLEOTIDE SEQUENCE [LARGE SCALE GENOMIC DNA]</scope>
    <source>
        <strain evidence="2 3">CBS 931.73</strain>
    </source>
</reference>
<gene>
    <name evidence="2" type="ORF">K493DRAFT_316802</name>
</gene>